<reference evidence="2" key="1">
    <citation type="journal article" date="2012" name="Proc. Natl. Acad. Sci. U.S.A.">
        <title>Antigenic diversity is generated by distinct evolutionary mechanisms in African trypanosome species.</title>
        <authorList>
            <person name="Jackson A.P."/>
            <person name="Berry A."/>
            <person name="Aslett M."/>
            <person name="Allison H.C."/>
            <person name="Burton P."/>
            <person name="Vavrova-Anderson J."/>
            <person name="Brown R."/>
            <person name="Browne H."/>
            <person name="Corton N."/>
            <person name="Hauser H."/>
            <person name="Gamble J."/>
            <person name="Gilderthorp R."/>
            <person name="Marcello L."/>
            <person name="McQuillan J."/>
            <person name="Otto T.D."/>
            <person name="Quail M.A."/>
            <person name="Sanders M.J."/>
            <person name="van Tonder A."/>
            <person name="Ginger M.L."/>
            <person name="Field M.C."/>
            <person name="Barry J.D."/>
            <person name="Hertz-Fowler C."/>
            <person name="Berriman M."/>
        </authorList>
    </citation>
    <scope>NUCLEOTIDE SEQUENCE</scope>
    <source>
        <strain evidence="2">Y486</strain>
    </source>
</reference>
<evidence type="ECO:0000313" key="2">
    <source>
        <dbReference type="EMBL" id="CCC53809.1"/>
    </source>
</evidence>
<accession>G0UD98</accession>
<organism evidence="2">
    <name type="scientific">Trypanosoma vivax (strain Y486)</name>
    <dbReference type="NCBI Taxonomy" id="1055687"/>
    <lineage>
        <taxon>Eukaryota</taxon>
        <taxon>Discoba</taxon>
        <taxon>Euglenozoa</taxon>
        <taxon>Kinetoplastea</taxon>
        <taxon>Metakinetoplastina</taxon>
        <taxon>Trypanosomatida</taxon>
        <taxon>Trypanosomatidae</taxon>
        <taxon>Trypanosoma</taxon>
        <taxon>Duttonella</taxon>
    </lineage>
</organism>
<gene>
    <name evidence="2" type="ORF">TVY486_1112930</name>
</gene>
<protein>
    <submittedName>
        <fullName evidence="2">Uncharacterized protein</fullName>
    </submittedName>
</protein>
<dbReference type="VEuPathDB" id="TriTrypDB:TvY486_1112930"/>
<feature type="compositionally biased region" description="Basic and acidic residues" evidence="1">
    <location>
        <begin position="1"/>
        <end position="10"/>
    </location>
</feature>
<proteinExistence type="predicted"/>
<dbReference type="AlphaFoldDB" id="G0UD98"/>
<feature type="region of interest" description="Disordered" evidence="1">
    <location>
        <begin position="1"/>
        <end position="42"/>
    </location>
</feature>
<dbReference type="EMBL" id="HE573027">
    <property type="protein sequence ID" value="CCC53809.1"/>
    <property type="molecule type" value="Genomic_DNA"/>
</dbReference>
<evidence type="ECO:0000256" key="1">
    <source>
        <dbReference type="SAM" id="MobiDB-lite"/>
    </source>
</evidence>
<name>G0UD98_TRYVY</name>
<sequence length="237" mass="25908">MSNGTKREFGRNVTNVMNVRGTLEKSPTPTPPSQRGVSAVSCSRIESVETQSYCGKYPDGQNPSVSSNHVLRDVGERQSDKMSDKILEACVVGVDDTLKRRRLEVRKEGEEKKEEVMSAPKAWWMNTSLRPQPSDFISTLEWLPDDDSEASRESVEHCFDECVAEVTPPDHSVTADVTTCDCALSTAAAAIMKGLHSAATLQDDNHRLGAHEAVQTDSNLFPAPPPIPLLFVVPSAL</sequence>